<dbReference type="InterPro" id="IPR022764">
    <property type="entry name" value="Peptidase_S54_rhomboid_dom"/>
</dbReference>
<comment type="caution">
    <text evidence="13">The sequence shown here is derived from an EMBL/GenBank/DDBJ whole genome shotgun (WGS) entry which is preliminary data.</text>
</comment>
<feature type="transmembrane region" description="Helical" evidence="10">
    <location>
        <begin position="278"/>
        <end position="300"/>
    </location>
</feature>
<evidence type="ECO:0000256" key="10">
    <source>
        <dbReference type="RuleBase" id="RU362115"/>
    </source>
</evidence>
<comment type="function">
    <text evidence="10">Serine protease involved in intramembrane proteolysis.</text>
</comment>
<feature type="transmembrane region" description="Helical" evidence="10">
    <location>
        <begin position="233"/>
        <end position="251"/>
    </location>
</feature>
<evidence type="ECO:0000256" key="6">
    <source>
        <dbReference type="ARBA" id="ARBA00022801"/>
    </source>
</evidence>
<dbReference type="SUPFAM" id="SSF144091">
    <property type="entry name" value="Rhomboid-like"/>
    <property type="match status" value="1"/>
</dbReference>
<feature type="transmembrane region" description="Helical" evidence="10">
    <location>
        <begin position="123"/>
        <end position="144"/>
    </location>
</feature>
<dbReference type="InterPro" id="IPR035952">
    <property type="entry name" value="Rhomboid-like_sf"/>
</dbReference>
<evidence type="ECO:0000259" key="12">
    <source>
        <dbReference type="Pfam" id="PF01694"/>
    </source>
</evidence>
<feature type="transmembrane region" description="Helical" evidence="10">
    <location>
        <begin position="40"/>
        <end position="59"/>
    </location>
</feature>
<dbReference type="EMBL" id="QZWG01000020">
    <property type="protein sequence ID" value="RZB44100.1"/>
    <property type="molecule type" value="Genomic_DNA"/>
</dbReference>
<keyword evidence="14" id="KW-1185">Reference proteome</keyword>
<comment type="catalytic activity">
    <reaction evidence="1 10">
        <text>Cleaves type-1 transmembrane domains using a catalytic dyad composed of serine and histidine that are contributed by different transmembrane domains.</text>
        <dbReference type="EC" id="3.4.21.105"/>
    </reaction>
</comment>
<keyword evidence="4 10" id="KW-0645">Protease</keyword>
<keyword evidence="5 10" id="KW-0812">Transmembrane</keyword>
<dbReference type="Proteomes" id="UP000289340">
    <property type="component" value="Chromosome 20"/>
</dbReference>
<dbReference type="Gramene" id="XM_028367026.1">
    <property type="protein sequence ID" value="XP_028222827.1"/>
    <property type="gene ID" value="LOC114403837"/>
</dbReference>
<feature type="domain" description="Peptidase S54 rhomboid" evidence="12">
    <location>
        <begin position="114"/>
        <end position="251"/>
    </location>
</feature>
<name>A0A445F5Q6_GLYSO</name>
<dbReference type="GO" id="GO:0006508">
    <property type="term" value="P:proteolysis"/>
    <property type="evidence" value="ECO:0007669"/>
    <property type="project" value="UniProtKB-KW"/>
</dbReference>
<dbReference type="GO" id="GO:0004252">
    <property type="term" value="F:serine-type endopeptidase activity"/>
    <property type="evidence" value="ECO:0007669"/>
    <property type="project" value="InterPro"/>
</dbReference>
<reference evidence="13 14" key="1">
    <citation type="submission" date="2018-09" db="EMBL/GenBank/DDBJ databases">
        <title>A high-quality reference genome of wild soybean provides a powerful tool to mine soybean genomes.</title>
        <authorList>
            <person name="Xie M."/>
            <person name="Chung C.Y.L."/>
            <person name="Li M.-W."/>
            <person name="Wong F.-L."/>
            <person name="Chan T.-F."/>
            <person name="Lam H.-M."/>
        </authorList>
    </citation>
    <scope>NUCLEOTIDE SEQUENCE [LARGE SCALE GENOMIC DNA]</scope>
    <source>
        <strain evidence="14">cv. W05</strain>
        <tissue evidence="13">Hypocotyl of etiolated seedlings</tissue>
    </source>
</reference>
<keyword evidence="7 10" id="KW-0720">Serine protease</keyword>
<evidence type="ECO:0000256" key="1">
    <source>
        <dbReference type="ARBA" id="ARBA00000156"/>
    </source>
</evidence>
<evidence type="ECO:0000256" key="9">
    <source>
        <dbReference type="ARBA" id="ARBA00023136"/>
    </source>
</evidence>
<evidence type="ECO:0000256" key="8">
    <source>
        <dbReference type="ARBA" id="ARBA00022989"/>
    </source>
</evidence>
<dbReference type="PANTHER" id="PTHR22936:SF86">
    <property type="entry name" value="RHOMBOID-LIKE PROTEIN 3"/>
    <property type="match status" value="1"/>
</dbReference>
<feature type="transmembrane region" description="Helical" evidence="10">
    <location>
        <begin position="180"/>
        <end position="201"/>
    </location>
</feature>
<evidence type="ECO:0000256" key="5">
    <source>
        <dbReference type="ARBA" id="ARBA00022692"/>
    </source>
</evidence>
<protein>
    <recommendedName>
        <fullName evidence="10">RHOMBOID-like protein</fullName>
        <ecNumber evidence="10">3.4.21.105</ecNumber>
    </recommendedName>
</protein>
<feature type="transmembrane region" description="Helical" evidence="10">
    <location>
        <begin position="156"/>
        <end position="174"/>
    </location>
</feature>
<dbReference type="EC" id="3.4.21.105" evidence="10"/>
<accession>A0A445F5Q6</accession>
<evidence type="ECO:0000256" key="11">
    <source>
        <dbReference type="SAM" id="MobiDB-lite"/>
    </source>
</evidence>
<dbReference type="AlphaFoldDB" id="A0A445F5Q6"/>
<organism evidence="13 14">
    <name type="scientific">Glycine soja</name>
    <name type="common">Wild soybean</name>
    <dbReference type="NCBI Taxonomy" id="3848"/>
    <lineage>
        <taxon>Eukaryota</taxon>
        <taxon>Viridiplantae</taxon>
        <taxon>Streptophyta</taxon>
        <taxon>Embryophyta</taxon>
        <taxon>Tracheophyta</taxon>
        <taxon>Spermatophyta</taxon>
        <taxon>Magnoliopsida</taxon>
        <taxon>eudicotyledons</taxon>
        <taxon>Gunneridae</taxon>
        <taxon>Pentapetalae</taxon>
        <taxon>rosids</taxon>
        <taxon>fabids</taxon>
        <taxon>Fabales</taxon>
        <taxon>Fabaceae</taxon>
        <taxon>Papilionoideae</taxon>
        <taxon>50 kb inversion clade</taxon>
        <taxon>NPAAA clade</taxon>
        <taxon>indigoferoid/millettioid clade</taxon>
        <taxon>Phaseoleae</taxon>
        <taxon>Glycine</taxon>
        <taxon>Glycine subgen. Soja</taxon>
    </lineage>
</organism>
<evidence type="ECO:0000256" key="4">
    <source>
        <dbReference type="ARBA" id="ARBA00022670"/>
    </source>
</evidence>
<evidence type="ECO:0000256" key="2">
    <source>
        <dbReference type="ARBA" id="ARBA00004141"/>
    </source>
</evidence>
<evidence type="ECO:0000313" key="14">
    <source>
        <dbReference type="Proteomes" id="UP000289340"/>
    </source>
</evidence>
<keyword evidence="9 10" id="KW-0472">Membrane</keyword>
<evidence type="ECO:0000256" key="7">
    <source>
        <dbReference type="ARBA" id="ARBA00022825"/>
    </source>
</evidence>
<dbReference type="Gene3D" id="1.20.1540.10">
    <property type="entry name" value="Rhomboid-like"/>
    <property type="match status" value="1"/>
</dbReference>
<dbReference type="Pfam" id="PF01694">
    <property type="entry name" value="Rhomboid"/>
    <property type="match status" value="1"/>
</dbReference>
<dbReference type="PANTHER" id="PTHR22936">
    <property type="entry name" value="RHOMBOID-RELATED"/>
    <property type="match status" value="1"/>
</dbReference>
<dbReference type="GO" id="GO:0016020">
    <property type="term" value="C:membrane"/>
    <property type="evidence" value="ECO:0007669"/>
    <property type="project" value="UniProtKB-SubCell"/>
</dbReference>
<comment type="subcellular location">
    <subcellularLocation>
        <location evidence="2 10">Membrane</location>
        <topology evidence="2 10">Multi-pass membrane protein</topology>
    </subcellularLocation>
</comment>
<feature type="transmembrane region" description="Helical" evidence="10">
    <location>
        <begin position="208"/>
        <end position="227"/>
    </location>
</feature>
<dbReference type="GO" id="GO:0005794">
    <property type="term" value="C:Golgi apparatus"/>
    <property type="evidence" value="ECO:0007669"/>
    <property type="project" value="UniProtKB-ARBA"/>
</dbReference>
<dbReference type="FunFam" id="1.20.1540.10:FF:000019">
    <property type="entry name" value="RHOMBOID-like protein"/>
    <property type="match status" value="1"/>
</dbReference>
<proteinExistence type="inferred from homology"/>
<sequence>MARDLESGGGGTKNNRTAEENYSAPESSHVYDSETHWTSWLVPMFVVANIAVFVITMYINNCPRNNLRFQGRCVARFLGRFSFQPMQENPLLGPSSSTLTKMGALRWDNVVNRHQGWRLFTCIWLHAGVIHLLANMLSLVFIGIRLEQQFGFIKIGIIYLVSGFGGSVLSSLFIRDHISVGASGALFGLLGAMLSELITNWTIYSNKAMALITLLVIIVINLGIGILPHVDNFAHIGGFLVGFLLGFILLPRPQFSWLEQRRLPAGVGMKSKYKAYQYVLWIVSLILLIAGLSTALVMLFRGEKGYDHCHWCRYLTCVPTSKWECSNDG</sequence>
<evidence type="ECO:0000313" key="13">
    <source>
        <dbReference type="EMBL" id="RZB44100.1"/>
    </source>
</evidence>
<comment type="similarity">
    <text evidence="3 10">Belongs to the peptidase S54 family.</text>
</comment>
<keyword evidence="6 10" id="KW-0378">Hydrolase</keyword>
<feature type="region of interest" description="Disordered" evidence="11">
    <location>
        <begin position="1"/>
        <end position="25"/>
    </location>
</feature>
<gene>
    <name evidence="13" type="ORF">D0Y65_054236</name>
</gene>
<evidence type="ECO:0000256" key="3">
    <source>
        <dbReference type="ARBA" id="ARBA00009045"/>
    </source>
</evidence>
<keyword evidence="8 10" id="KW-1133">Transmembrane helix</keyword>
<dbReference type="InterPro" id="IPR002610">
    <property type="entry name" value="Peptidase_S54_rhomboid-like"/>
</dbReference>